<evidence type="ECO:0000256" key="4">
    <source>
        <dbReference type="SAM" id="Phobius"/>
    </source>
</evidence>
<dbReference type="InterPro" id="IPR029044">
    <property type="entry name" value="Nucleotide-diphossugar_trans"/>
</dbReference>
<gene>
    <name evidence="6" type="ORF">UR35_C0001G0102</name>
</gene>
<dbReference type="GO" id="GO:0016757">
    <property type="term" value="F:glycosyltransferase activity"/>
    <property type="evidence" value="ECO:0007669"/>
    <property type="project" value="UniProtKB-KW"/>
</dbReference>
<evidence type="ECO:0000256" key="3">
    <source>
        <dbReference type="ARBA" id="ARBA00022679"/>
    </source>
</evidence>
<dbReference type="PANTHER" id="PTHR43630:SF1">
    <property type="entry name" value="POLY-BETA-1,6-N-ACETYL-D-GLUCOSAMINE SYNTHASE"/>
    <property type="match status" value="1"/>
</dbReference>
<feature type="transmembrane region" description="Helical" evidence="4">
    <location>
        <begin position="242"/>
        <end position="266"/>
    </location>
</feature>
<protein>
    <recommendedName>
        <fullName evidence="5">Glycosyltransferase 2-like domain-containing protein</fullName>
    </recommendedName>
</protein>
<sequence>MKISVIIPTFNEEDVILDCLKSLSKQSLQNFEIIVVDDGSTDKTLDKIKNFKILQQKHLGAGAARNLGAKSATGEILVFVDSDMTFDQDFIRNLTLPIIQGKTRGTFSKDEYVANWNNVWSRCWNINEGWENKKRHPKNYPDHQPVFRAILKTEFDKVGGFTPGGYDDDWSLSEKLGYEAEVASNAIFYHKNPESLSEIFNHAKWVGKRSYKFGWIGYLVGLIRSSFPVSICVGILRSTYYMLPAFIIFKLVYDFGIFVGIINFMFTKKGAK</sequence>
<dbReference type="Pfam" id="PF00535">
    <property type="entry name" value="Glycos_transf_2"/>
    <property type="match status" value="1"/>
</dbReference>
<dbReference type="STRING" id="1618566.UR35_C0001G0102"/>
<keyword evidence="4" id="KW-1133">Transmembrane helix</keyword>
<dbReference type="PANTHER" id="PTHR43630">
    <property type="entry name" value="POLY-BETA-1,6-N-ACETYL-D-GLUCOSAMINE SYNTHASE"/>
    <property type="match status" value="1"/>
</dbReference>
<evidence type="ECO:0000256" key="1">
    <source>
        <dbReference type="ARBA" id="ARBA00006739"/>
    </source>
</evidence>
<evidence type="ECO:0000256" key="2">
    <source>
        <dbReference type="ARBA" id="ARBA00022676"/>
    </source>
</evidence>
<dbReference type="SUPFAM" id="SSF53448">
    <property type="entry name" value="Nucleotide-diphospho-sugar transferases"/>
    <property type="match status" value="1"/>
</dbReference>
<keyword evidence="4" id="KW-0812">Transmembrane</keyword>
<evidence type="ECO:0000259" key="5">
    <source>
        <dbReference type="Pfam" id="PF00535"/>
    </source>
</evidence>
<evidence type="ECO:0000313" key="7">
    <source>
        <dbReference type="Proteomes" id="UP000034778"/>
    </source>
</evidence>
<accession>A0A0G0C2S8</accession>
<keyword evidence="3" id="KW-0808">Transferase</keyword>
<comment type="caution">
    <text evidence="6">The sequence shown here is derived from an EMBL/GenBank/DDBJ whole genome shotgun (WGS) entry which is preliminary data.</text>
</comment>
<keyword evidence="4" id="KW-0472">Membrane</keyword>
<name>A0A0G0C2S8_9BACT</name>
<dbReference type="EMBL" id="LBOW01000001">
    <property type="protein sequence ID" value="KKP45505.1"/>
    <property type="molecule type" value="Genomic_DNA"/>
</dbReference>
<organism evidence="6 7">
    <name type="scientific">Candidatus Woesebacteria bacterium GW2011_GWB1_33_22</name>
    <dbReference type="NCBI Taxonomy" id="1618566"/>
    <lineage>
        <taxon>Bacteria</taxon>
        <taxon>Candidatus Woeseibacteriota</taxon>
    </lineage>
</organism>
<reference evidence="6 7" key="1">
    <citation type="journal article" date="2015" name="Nature">
        <title>rRNA introns, odd ribosomes, and small enigmatic genomes across a large radiation of phyla.</title>
        <authorList>
            <person name="Brown C.T."/>
            <person name="Hug L.A."/>
            <person name="Thomas B.C."/>
            <person name="Sharon I."/>
            <person name="Castelle C.J."/>
            <person name="Singh A."/>
            <person name="Wilkins M.J."/>
            <person name="Williams K.H."/>
            <person name="Banfield J.F."/>
        </authorList>
    </citation>
    <scope>NUCLEOTIDE SEQUENCE [LARGE SCALE GENOMIC DNA]</scope>
</reference>
<keyword evidence="2" id="KW-0328">Glycosyltransferase</keyword>
<proteinExistence type="inferred from homology"/>
<evidence type="ECO:0000313" key="6">
    <source>
        <dbReference type="EMBL" id="KKP45505.1"/>
    </source>
</evidence>
<dbReference type="Gene3D" id="3.90.550.10">
    <property type="entry name" value="Spore Coat Polysaccharide Biosynthesis Protein SpsA, Chain A"/>
    <property type="match status" value="1"/>
</dbReference>
<comment type="similarity">
    <text evidence="1">Belongs to the glycosyltransferase 2 family.</text>
</comment>
<dbReference type="InterPro" id="IPR001173">
    <property type="entry name" value="Glyco_trans_2-like"/>
</dbReference>
<dbReference type="AlphaFoldDB" id="A0A0G0C2S8"/>
<dbReference type="CDD" id="cd00761">
    <property type="entry name" value="Glyco_tranf_GTA_type"/>
    <property type="match status" value="1"/>
</dbReference>
<dbReference type="Proteomes" id="UP000034778">
    <property type="component" value="Unassembled WGS sequence"/>
</dbReference>
<feature type="transmembrane region" description="Helical" evidence="4">
    <location>
        <begin position="213"/>
        <end position="236"/>
    </location>
</feature>
<feature type="domain" description="Glycosyltransferase 2-like" evidence="5">
    <location>
        <begin position="4"/>
        <end position="107"/>
    </location>
</feature>